<dbReference type="SUPFAM" id="SSF143865">
    <property type="entry name" value="CorA soluble domain-like"/>
    <property type="match status" value="1"/>
</dbReference>
<evidence type="ECO:0000256" key="2">
    <source>
        <dbReference type="ARBA" id="ARBA00009765"/>
    </source>
</evidence>
<evidence type="ECO:0000256" key="3">
    <source>
        <dbReference type="ARBA" id="ARBA00022448"/>
    </source>
</evidence>
<evidence type="ECO:0000256" key="8">
    <source>
        <dbReference type="SAM" id="Phobius"/>
    </source>
</evidence>
<reference evidence="9" key="1">
    <citation type="submission" date="2019-08" db="EMBL/GenBank/DDBJ databases">
        <authorList>
            <person name="Kucharzyk K."/>
            <person name="Murdoch R.W."/>
            <person name="Higgins S."/>
            <person name="Loffler F."/>
        </authorList>
    </citation>
    <scope>NUCLEOTIDE SEQUENCE</scope>
</reference>
<evidence type="ECO:0000256" key="4">
    <source>
        <dbReference type="ARBA" id="ARBA00022475"/>
    </source>
</evidence>
<dbReference type="InterPro" id="IPR002523">
    <property type="entry name" value="MgTranspt_CorA/ZnTranspt_ZntB"/>
</dbReference>
<dbReference type="PANTHER" id="PTHR46494:SF1">
    <property type="entry name" value="CORA FAMILY METAL ION TRANSPORTER (EUROFUNG)"/>
    <property type="match status" value="1"/>
</dbReference>
<organism evidence="9">
    <name type="scientific">bioreactor metagenome</name>
    <dbReference type="NCBI Taxonomy" id="1076179"/>
    <lineage>
        <taxon>unclassified sequences</taxon>
        <taxon>metagenomes</taxon>
        <taxon>ecological metagenomes</taxon>
    </lineage>
</organism>
<evidence type="ECO:0000256" key="7">
    <source>
        <dbReference type="ARBA" id="ARBA00023136"/>
    </source>
</evidence>
<keyword evidence="6 8" id="KW-1133">Transmembrane helix</keyword>
<dbReference type="GO" id="GO:0015095">
    <property type="term" value="F:magnesium ion transmembrane transporter activity"/>
    <property type="evidence" value="ECO:0007669"/>
    <property type="project" value="TreeGrafter"/>
</dbReference>
<keyword evidence="7 8" id="KW-0472">Membrane</keyword>
<dbReference type="PANTHER" id="PTHR46494">
    <property type="entry name" value="CORA FAMILY METAL ION TRANSPORTER (EUROFUNG)"/>
    <property type="match status" value="1"/>
</dbReference>
<proteinExistence type="inferred from homology"/>
<keyword evidence="3" id="KW-0813">Transport</keyword>
<evidence type="ECO:0008006" key="10">
    <source>
        <dbReference type="Google" id="ProtNLM"/>
    </source>
</evidence>
<evidence type="ECO:0000256" key="6">
    <source>
        <dbReference type="ARBA" id="ARBA00022989"/>
    </source>
</evidence>
<dbReference type="GO" id="GO:0050897">
    <property type="term" value="F:cobalt ion binding"/>
    <property type="evidence" value="ECO:0007669"/>
    <property type="project" value="TreeGrafter"/>
</dbReference>
<comment type="subcellular location">
    <subcellularLocation>
        <location evidence="1">Cell membrane</location>
        <topology evidence="1">Multi-pass membrane protein</topology>
    </subcellularLocation>
</comment>
<evidence type="ECO:0000256" key="5">
    <source>
        <dbReference type="ARBA" id="ARBA00022692"/>
    </source>
</evidence>
<comment type="caution">
    <text evidence="9">The sequence shown here is derived from an EMBL/GenBank/DDBJ whole genome shotgun (WGS) entry which is preliminary data.</text>
</comment>
<name>A0A645CRZ7_9ZZZZ</name>
<dbReference type="InterPro" id="IPR045863">
    <property type="entry name" value="CorA_TM1_TM2"/>
</dbReference>
<dbReference type="Pfam" id="PF01544">
    <property type="entry name" value="CorA"/>
    <property type="match status" value="1"/>
</dbReference>
<evidence type="ECO:0000313" key="9">
    <source>
        <dbReference type="EMBL" id="MPM79648.1"/>
    </source>
</evidence>
<dbReference type="SUPFAM" id="SSF144083">
    <property type="entry name" value="Magnesium transport protein CorA, transmembrane region"/>
    <property type="match status" value="1"/>
</dbReference>
<keyword evidence="4" id="KW-1003">Cell membrane</keyword>
<dbReference type="AlphaFoldDB" id="A0A645CRZ7"/>
<dbReference type="GO" id="GO:0000287">
    <property type="term" value="F:magnesium ion binding"/>
    <property type="evidence" value="ECO:0007669"/>
    <property type="project" value="TreeGrafter"/>
</dbReference>
<accession>A0A645CRZ7</accession>
<dbReference type="InterPro" id="IPR045861">
    <property type="entry name" value="CorA_cytoplasmic_dom"/>
</dbReference>
<dbReference type="Gene3D" id="1.20.58.340">
    <property type="entry name" value="Magnesium transport protein CorA, transmembrane region"/>
    <property type="match status" value="2"/>
</dbReference>
<dbReference type="GO" id="GO:0015087">
    <property type="term" value="F:cobalt ion transmembrane transporter activity"/>
    <property type="evidence" value="ECO:0007669"/>
    <property type="project" value="TreeGrafter"/>
</dbReference>
<keyword evidence="5 8" id="KW-0812">Transmembrane</keyword>
<feature type="transmembrane region" description="Helical" evidence="8">
    <location>
        <begin position="247"/>
        <end position="267"/>
    </location>
</feature>
<gene>
    <name evidence="9" type="ORF">SDC9_126687</name>
</gene>
<sequence length="273" mass="31965">MKYLIQDGMLEAYNKKTAIEEGKPYIWMIGSPELQTASETLRLSEALVQEMRSGDVTKFESHEGFDFIVLNIPTDLFTEGRSQRVCMYLSVNLLALFCEKDAVFESMLSDNSREPRKKTSLARIMYQYFDRVTYDDSLILKKIEQDISALEETLIVSKKSDFLFLVDYRKKLLELKVYYEQLLEVFEAIEQNENGLIEMKEIRFFRILAGRVNRLYNGVNNLRDFVTQVREAYQTQIDINLNSVMKVFTVITSIFFPLTLIVGWYGMNFVEVR</sequence>
<dbReference type="CDD" id="cd12826">
    <property type="entry name" value="EcCorA_ZntB-like_u1"/>
    <property type="match status" value="1"/>
</dbReference>
<protein>
    <recommendedName>
        <fullName evidence="10">Cobalt/magnesium transport protein CorA</fullName>
    </recommendedName>
</protein>
<evidence type="ECO:0000256" key="1">
    <source>
        <dbReference type="ARBA" id="ARBA00004651"/>
    </source>
</evidence>
<comment type="similarity">
    <text evidence="2">Belongs to the CorA metal ion transporter (MIT) (TC 1.A.35) family.</text>
</comment>
<dbReference type="EMBL" id="VSSQ01029491">
    <property type="protein sequence ID" value="MPM79648.1"/>
    <property type="molecule type" value="Genomic_DNA"/>
</dbReference>
<dbReference type="GO" id="GO:0005886">
    <property type="term" value="C:plasma membrane"/>
    <property type="evidence" value="ECO:0007669"/>
    <property type="project" value="UniProtKB-SubCell"/>
</dbReference>